<keyword evidence="4 9" id="KW-0812">Transmembrane</keyword>
<feature type="transmembrane region" description="Helical" evidence="9">
    <location>
        <begin position="83"/>
        <end position="101"/>
    </location>
</feature>
<feature type="transmembrane region" description="Helical" evidence="9">
    <location>
        <begin position="330"/>
        <end position="350"/>
    </location>
</feature>
<feature type="transmembrane region" description="Helical" evidence="9">
    <location>
        <begin position="175"/>
        <end position="192"/>
    </location>
</feature>
<feature type="transmembrane region" description="Helical" evidence="9">
    <location>
        <begin position="50"/>
        <end position="71"/>
    </location>
</feature>
<feature type="transmembrane region" description="Helical" evidence="9">
    <location>
        <begin position="299"/>
        <end position="318"/>
    </location>
</feature>
<evidence type="ECO:0000256" key="6">
    <source>
        <dbReference type="ARBA" id="ARBA00023136"/>
    </source>
</evidence>
<evidence type="ECO:0000256" key="2">
    <source>
        <dbReference type="ARBA" id="ARBA00010992"/>
    </source>
</evidence>
<organism evidence="11 12">
    <name type="scientific">Bombardia bombarda</name>
    <dbReference type="NCBI Taxonomy" id="252184"/>
    <lineage>
        <taxon>Eukaryota</taxon>
        <taxon>Fungi</taxon>
        <taxon>Dikarya</taxon>
        <taxon>Ascomycota</taxon>
        <taxon>Pezizomycotina</taxon>
        <taxon>Sordariomycetes</taxon>
        <taxon>Sordariomycetidae</taxon>
        <taxon>Sordariales</taxon>
        <taxon>Lasiosphaeriaceae</taxon>
        <taxon>Bombardia</taxon>
    </lineage>
</organism>
<protein>
    <submittedName>
        <fullName evidence="11">General substrate transporter</fullName>
    </submittedName>
</protein>
<evidence type="ECO:0000256" key="7">
    <source>
        <dbReference type="RuleBase" id="RU003346"/>
    </source>
</evidence>
<accession>A0AA40CDG8</accession>
<dbReference type="PANTHER" id="PTHR48022">
    <property type="entry name" value="PLASTIDIC GLUCOSE TRANSPORTER 4"/>
    <property type="match status" value="1"/>
</dbReference>
<feature type="transmembrane region" description="Helical" evidence="9">
    <location>
        <begin position="107"/>
        <end position="127"/>
    </location>
</feature>
<proteinExistence type="inferred from homology"/>
<dbReference type="Pfam" id="PF00083">
    <property type="entry name" value="Sugar_tr"/>
    <property type="match status" value="1"/>
</dbReference>
<feature type="transmembrane region" description="Helical" evidence="9">
    <location>
        <begin position="139"/>
        <end position="163"/>
    </location>
</feature>
<dbReference type="InterPro" id="IPR005828">
    <property type="entry name" value="MFS_sugar_transport-like"/>
</dbReference>
<dbReference type="GO" id="GO:0005351">
    <property type="term" value="F:carbohydrate:proton symporter activity"/>
    <property type="evidence" value="ECO:0007669"/>
    <property type="project" value="TreeGrafter"/>
</dbReference>
<dbReference type="InterPro" id="IPR003663">
    <property type="entry name" value="Sugar/inositol_transpt"/>
</dbReference>
<evidence type="ECO:0000256" key="3">
    <source>
        <dbReference type="ARBA" id="ARBA00022448"/>
    </source>
</evidence>
<feature type="transmembrane region" description="Helical" evidence="9">
    <location>
        <begin position="424"/>
        <end position="443"/>
    </location>
</feature>
<feature type="region of interest" description="Disordered" evidence="8">
    <location>
        <begin position="494"/>
        <end position="522"/>
    </location>
</feature>
<dbReference type="InterPro" id="IPR005829">
    <property type="entry name" value="Sugar_transporter_CS"/>
</dbReference>
<dbReference type="PRINTS" id="PR00171">
    <property type="entry name" value="SUGRTRNSPORT"/>
</dbReference>
<dbReference type="Proteomes" id="UP001174934">
    <property type="component" value="Unassembled WGS sequence"/>
</dbReference>
<dbReference type="InterPro" id="IPR036259">
    <property type="entry name" value="MFS_trans_sf"/>
</dbReference>
<evidence type="ECO:0000313" key="12">
    <source>
        <dbReference type="Proteomes" id="UP001174934"/>
    </source>
</evidence>
<comment type="subcellular location">
    <subcellularLocation>
        <location evidence="1">Membrane</location>
        <topology evidence="1">Multi-pass membrane protein</topology>
    </subcellularLocation>
</comment>
<gene>
    <name evidence="11" type="ORF">B0T17DRAFT_513303</name>
</gene>
<dbReference type="FunFam" id="1.20.1250.20:FF:000090">
    <property type="entry name" value="MFS sugar transporter, putative"/>
    <property type="match status" value="1"/>
</dbReference>
<dbReference type="NCBIfam" id="TIGR00879">
    <property type="entry name" value="SP"/>
    <property type="match status" value="1"/>
</dbReference>
<feature type="transmembrane region" description="Helical" evidence="9">
    <location>
        <begin position="262"/>
        <end position="284"/>
    </location>
</feature>
<dbReference type="PROSITE" id="PS00217">
    <property type="entry name" value="SUGAR_TRANSPORT_2"/>
    <property type="match status" value="1"/>
</dbReference>
<keyword evidence="3 7" id="KW-0813">Transport</keyword>
<dbReference type="GO" id="GO:0016020">
    <property type="term" value="C:membrane"/>
    <property type="evidence" value="ECO:0007669"/>
    <property type="project" value="UniProtKB-SubCell"/>
</dbReference>
<evidence type="ECO:0000256" key="1">
    <source>
        <dbReference type="ARBA" id="ARBA00004141"/>
    </source>
</evidence>
<evidence type="ECO:0000256" key="5">
    <source>
        <dbReference type="ARBA" id="ARBA00022989"/>
    </source>
</evidence>
<dbReference type="SUPFAM" id="SSF103473">
    <property type="entry name" value="MFS general substrate transporter"/>
    <property type="match status" value="1"/>
</dbReference>
<feature type="transmembrane region" description="Helical" evidence="9">
    <location>
        <begin position="356"/>
        <end position="381"/>
    </location>
</feature>
<feature type="transmembrane region" description="Helical" evidence="9">
    <location>
        <begin position="7"/>
        <end position="26"/>
    </location>
</feature>
<dbReference type="PANTHER" id="PTHR48022:SF28">
    <property type="entry name" value="MAJOR FACILITATOR SUPERFAMILY (MFS) PROFILE DOMAIN-CONTAINING PROTEIN-RELATED"/>
    <property type="match status" value="1"/>
</dbReference>
<keyword evidence="5 9" id="KW-1133">Transmembrane helix</keyword>
<keyword evidence="12" id="KW-1185">Reference proteome</keyword>
<evidence type="ECO:0000313" key="11">
    <source>
        <dbReference type="EMBL" id="KAK0634417.1"/>
    </source>
</evidence>
<dbReference type="InterPro" id="IPR020846">
    <property type="entry name" value="MFS_dom"/>
</dbReference>
<evidence type="ECO:0000256" key="8">
    <source>
        <dbReference type="SAM" id="MobiDB-lite"/>
    </source>
</evidence>
<comment type="similarity">
    <text evidence="2 7">Belongs to the major facilitator superfamily. Sugar transporter (TC 2.A.1.1) family.</text>
</comment>
<keyword evidence="6 9" id="KW-0472">Membrane</keyword>
<name>A0AA40CDG8_9PEZI</name>
<dbReference type="PROSITE" id="PS00216">
    <property type="entry name" value="SUGAR_TRANSPORT_1"/>
    <property type="match status" value="1"/>
</dbReference>
<feature type="domain" description="Major facilitator superfamily (MFS) profile" evidence="10">
    <location>
        <begin position="13"/>
        <end position="447"/>
    </location>
</feature>
<dbReference type="AlphaFoldDB" id="A0AA40CDG8"/>
<dbReference type="EMBL" id="JAULSR010000001">
    <property type="protein sequence ID" value="KAK0634417.1"/>
    <property type="molecule type" value="Genomic_DNA"/>
</dbReference>
<evidence type="ECO:0000256" key="4">
    <source>
        <dbReference type="ARBA" id="ARBA00022692"/>
    </source>
</evidence>
<reference evidence="11" key="1">
    <citation type="submission" date="2023-06" db="EMBL/GenBank/DDBJ databases">
        <title>Genome-scale phylogeny and comparative genomics of the fungal order Sordariales.</title>
        <authorList>
            <consortium name="Lawrence Berkeley National Laboratory"/>
            <person name="Hensen N."/>
            <person name="Bonometti L."/>
            <person name="Westerberg I."/>
            <person name="Brannstrom I.O."/>
            <person name="Guillou S."/>
            <person name="Cros-Aarteil S."/>
            <person name="Calhoun S."/>
            <person name="Haridas S."/>
            <person name="Kuo A."/>
            <person name="Mondo S."/>
            <person name="Pangilinan J."/>
            <person name="Riley R."/>
            <person name="LaButti K."/>
            <person name="Andreopoulos B."/>
            <person name="Lipzen A."/>
            <person name="Chen C."/>
            <person name="Yanf M."/>
            <person name="Daum C."/>
            <person name="Ng V."/>
            <person name="Clum A."/>
            <person name="Steindorff A."/>
            <person name="Ohm R."/>
            <person name="Martin F."/>
            <person name="Silar P."/>
            <person name="Natvig D."/>
            <person name="Lalanne C."/>
            <person name="Gautier V."/>
            <person name="Ament-velasquez S.L."/>
            <person name="Kruys A."/>
            <person name="Hutchinson M.I."/>
            <person name="Powell A.J."/>
            <person name="Barry K."/>
            <person name="Miller A.N."/>
            <person name="Grigoriev I.V."/>
            <person name="Debuchy R."/>
            <person name="Gladieux P."/>
            <person name="Thoren M.H."/>
            <person name="Johannesson H."/>
        </authorList>
    </citation>
    <scope>NUCLEOTIDE SEQUENCE</scope>
    <source>
        <strain evidence="11">SMH3391-2</strain>
    </source>
</reference>
<evidence type="ECO:0000256" key="9">
    <source>
        <dbReference type="SAM" id="Phobius"/>
    </source>
</evidence>
<dbReference type="Gene3D" id="1.20.1250.20">
    <property type="entry name" value="MFS general substrate transporter like domains"/>
    <property type="match status" value="1"/>
</dbReference>
<dbReference type="InterPro" id="IPR050360">
    <property type="entry name" value="MFS_Sugar_Transporters"/>
</dbReference>
<dbReference type="PROSITE" id="PS50850">
    <property type="entry name" value="MFS"/>
    <property type="match status" value="1"/>
</dbReference>
<comment type="caution">
    <text evidence="11">The sequence shown here is derived from an EMBL/GenBank/DDBJ whole genome shotgun (WGS) entry which is preliminary data.</text>
</comment>
<sequence>MASLRGPWLVAAITSVCSMGFMLFGYDQGVMSGVVISSYWLDTMGNPSELVIGTITALYDVGAVVGAVLAAFTAEPLGRKRTLLLGALLVAVGGLLMSASLTRTQFMAARVIVGIGIGYTTSVTPVYQSEISAHEQRGWQVCCQLTTMLLGLLLAYCLNYAFYFHPGAAQWRFPLAFQCVFAIYILALAPFLPDTPRWLLRHDETPDRGLSVLARLRGKSEDDHAVQREMTEILNVISLESKEQGTWGDLFRSNGVSANKRFYLAVGIQFMQQMSGINIITYFAPTLYKTTLGMSQETALLLGCFTQLWYVMASFVTWYTIDRIGRRKLFISMALAMSVVFVGEALATAAGTPAGAVAAVVCLFLFEACFTWGWMACVWIYPPEILPLRIRAKGSALAAAADFVGNWIVVEITPIGIAKMGWQFFLVWAMFNLVNAVVVWLVYPETGGLVLEAVDHVFTEDIEGHMLQGSGFERLQWARVRVAAQAVKESKARMRDPSILDESERGLLEDAEESSDDEGRLL</sequence>
<feature type="compositionally biased region" description="Basic and acidic residues" evidence="8">
    <location>
        <begin position="494"/>
        <end position="508"/>
    </location>
</feature>
<evidence type="ECO:0000259" key="10">
    <source>
        <dbReference type="PROSITE" id="PS50850"/>
    </source>
</evidence>